<protein>
    <submittedName>
        <fullName evidence="2">Uncharacterized protein LOC111132695</fullName>
    </submittedName>
</protein>
<name>A0A8B8E991_CRAVI</name>
<gene>
    <name evidence="2" type="primary">LOC111132695</name>
</gene>
<proteinExistence type="predicted"/>
<sequence>MAIEQLTFNLRLIFNLKVTHNLTPILLPHFFSCSLIPLLSPHLSILKIQDIRVDNRGLNDVTKHLSFNTAMHQKNSKAQNSTPAASNYCASFKLDQDEDVMRAEMCVPLSQSVCCCWSEGPCRLVS</sequence>
<dbReference type="AlphaFoldDB" id="A0A8B8E991"/>
<accession>A0A8B8E991</accession>
<dbReference type="KEGG" id="cvn:111132695"/>
<evidence type="ECO:0000313" key="2">
    <source>
        <dbReference type="RefSeq" id="XP_022336229.1"/>
    </source>
</evidence>
<reference evidence="2" key="1">
    <citation type="submission" date="2025-08" db="UniProtKB">
        <authorList>
            <consortium name="RefSeq"/>
        </authorList>
    </citation>
    <scope>IDENTIFICATION</scope>
    <source>
        <tissue evidence="2">Whole sample</tissue>
    </source>
</reference>
<dbReference type="Proteomes" id="UP000694844">
    <property type="component" value="Chromosome 5"/>
</dbReference>
<organism evidence="1 2">
    <name type="scientific">Crassostrea virginica</name>
    <name type="common">Eastern oyster</name>
    <dbReference type="NCBI Taxonomy" id="6565"/>
    <lineage>
        <taxon>Eukaryota</taxon>
        <taxon>Metazoa</taxon>
        <taxon>Spiralia</taxon>
        <taxon>Lophotrochozoa</taxon>
        <taxon>Mollusca</taxon>
        <taxon>Bivalvia</taxon>
        <taxon>Autobranchia</taxon>
        <taxon>Pteriomorphia</taxon>
        <taxon>Ostreida</taxon>
        <taxon>Ostreoidea</taxon>
        <taxon>Ostreidae</taxon>
        <taxon>Crassostrea</taxon>
    </lineage>
</organism>
<dbReference type="RefSeq" id="XP_022336229.1">
    <property type="nucleotide sequence ID" value="XM_022480521.1"/>
</dbReference>
<evidence type="ECO:0000313" key="1">
    <source>
        <dbReference type="Proteomes" id="UP000694844"/>
    </source>
</evidence>
<keyword evidence="1" id="KW-1185">Reference proteome</keyword>
<dbReference type="GeneID" id="111132695"/>